<dbReference type="RefSeq" id="WP_114797128.1">
    <property type="nucleotide sequence ID" value="NZ_QQZY01000008.1"/>
</dbReference>
<dbReference type="CDD" id="cd02440">
    <property type="entry name" value="AdoMet_MTases"/>
    <property type="match status" value="1"/>
</dbReference>
<dbReference type="Gene3D" id="3.40.1010.10">
    <property type="entry name" value="Cobalt-precorrin-4 Transmethylase, Domain 1"/>
    <property type="match status" value="1"/>
</dbReference>
<dbReference type="InterPro" id="IPR035996">
    <property type="entry name" value="4pyrrol_Methylase_sf"/>
</dbReference>
<keyword evidence="3 7" id="KW-0489">Methyltransferase</keyword>
<dbReference type="SUPFAM" id="SSF53335">
    <property type="entry name" value="S-adenosyl-L-methionine-dependent methyltransferases"/>
    <property type="match status" value="1"/>
</dbReference>
<comment type="pathway">
    <text evidence="1">Cofactor biosynthesis; adenosylcobalamin biosynthesis.</text>
</comment>
<dbReference type="InterPro" id="IPR014008">
    <property type="entry name" value="Cbl_synth_MTase_CbiT"/>
</dbReference>
<accession>A0A7M2YVH8</accession>
<dbReference type="Gene3D" id="3.30.950.10">
    <property type="entry name" value="Methyltransferase, Cobalt-precorrin-4 Transmethylase, Domain 2"/>
    <property type="match status" value="1"/>
</dbReference>
<comment type="caution">
    <text evidence="7">The sequence shown here is derived from an EMBL/GenBank/DDBJ whole genome shotgun (WGS) entry which is preliminary data.</text>
</comment>
<evidence type="ECO:0000256" key="3">
    <source>
        <dbReference type="ARBA" id="ARBA00022603"/>
    </source>
</evidence>
<sequence length="404" mass="42651">MSRAPLTVVGIGADGWNGLCEAARAAVLSAELIVGSERQLALVPPTAAVRRPWPTPIDGLVEELVAGRAGPVCILSSGDPMLHGIGATLARRIDRDRLTVHPHPSAFAFACARLGWPSAETELVSAVARPVEALARLLQPGRRVIVYVAGEQGAREVARVLRERGFGPSRLVVLEQLGGPDERIVDSTAEEWGERSVRTLHAVAVECRAAPGTSPLACTPGLRDSAYENDGLLTKQEVRAITLAVLAPMPGELLWDVGAGSGSIAIEWLRAEATARAIAVEARADRAERAVRNARVLGVPTIEVVCGKAPRALVGLDRPDAVFVGGGLTTPGLLDSCWRELRPGGRIVANAVTLEGEQVLQAACAAHGGRLVRIAVSRAEPVGGFTSWRPQLPVVQWSARKEGE</sequence>
<evidence type="ECO:0000313" key="8">
    <source>
        <dbReference type="Proteomes" id="UP000254134"/>
    </source>
</evidence>
<dbReference type="InterPro" id="IPR050714">
    <property type="entry name" value="Cobalamin_biosynth_MTase"/>
</dbReference>
<dbReference type="PANTHER" id="PTHR43182">
    <property type="entry name" value="COBALT-PRECORRIN-6B C(15)-METHYLTRANSFERASE (DECARBOXYLATING)"/>
    <property type="match status" value="1"/>
</dbReference>
<keyword evidence="5" id="KW-0949">S-adenosyl-L-methionine</keyword>
<dbReference type="EMBL" id="QQZY01000008">
    <property type="protein sequence ID" value="RDI73589.1"/>
    <property type="molecule type" value="Genomic_DNA"/>
</dbReference>
<dbReference type="PIRSF" id="PIRSF036428">
    <property type="entry name" value="CobL"/>
    <property type="match status" value="1"/>
</dbReference>
<dbReference type="InterPro" id="IPR012818">
    <property type="entry name" value="CbiE"/>
</dbReference>
<dbReference type="GO" id="GO:0009236">
    <property type="term" value="P:cobalamin biosynthetic process"/>
    <property type="evidence" value="ECO:0007669"/>
    <property type="project" value="UniProtKB-UniPathway"/>
</dbReference>
<reference evidence="8" key="2">
    <citation type="journal article" date="2019" name="MicrobiologyOpen">
        <title>High-quality draft genome sequence of Gaiella occulta isolated from a 150 meter deep mineral water borehole and comparison with the genome sequences of other deep-branching lineages of the phylum Actinobacteria.</title>
        <authorList>
            <person name="Severino R."/>
            <person name="Froufe H.J.C."/>
            <person name="Barroso C."/>
            <person name="Albuquerque L."/>
            <person name="Lobo-da-Cunha A."/>
            <person name="da Costa M.S."/>
            <person name="Egas C."/>
        </authorList>
    </citation>
    <scope>NUCLEOTIDE SEQUENCE [LARGE SCALE GENOMIC DNA]</scope>
    <source>
        <strain evidence="8">F2-233</strain>
    </source>
</reference>
<keyword evidence="2" id="KW-0169">Cobalamin biosynthesis</keyword>
<dbReference type="OrthoDB" id="9787825at2"/>
<dbReference type="SUPFAM" id="SSF53790">
    <property type="entry name" value="Tetrapyrrole methylase"/>
    <property type="match status" value="1"/>
</dbReference>
<dbReference type="InterPro" id="IPR006365">
    <property type="entry name" value="Cbl_synth_CobL"/>
</dbReference>
<evidence type="ECO:0000256" key="1">
    <source>
        <dbReference type="ARBA" id="ARBA00004953"/>
    </source>
</evidence>
<name>A0A7M2YVH8_9ACTN</name>
<protein>
    <submittedName>
        <fullName evidence="7">CbiE: precorrin-6y C5,15-methyltransferase (Decarboxylating), CbiE subunit</fullName>
    </submittedName>
</protein>
<dbReference type="NCBIfam" id="TIGR02469">
    <property type="entry name" value="CbiT"/>
    <property type="match status" value="1"/>
</dbReference>
<dbReference type="NCBIfam" id="TIGR02467">
    <property type="entry name" value="CbiE"/>
    <property type="match status" value="1"/>
</dbReference>
<evidence type="ECO:0000256" key="5">
    <source>
        <dbReference type="ARBA" id="ARBA00022691"/>
    </source>
</evidence>
<reference evidence="7 8" key="1">
    <citation type="submission" date="2018-07" db="EMBL/GenBank/DDBJ databases">
        <title>High-quality-draft genome sequence of Gaiella occulta.</title>
        <authorList>
            <person name="Severino R."/>
            <person name="Froufe H.J.C."/>
            <person name="Rainey F.A."/>
            <person name="Barroso C."/>
            <person name="Albuquerque L."/>
            <person name="Lobo-Da-Cunha A."/>
            <person name="Da Costa M.S."/>
            <person name="Egas C."/>
        </authorList>
    </citation>
    <scope>NUCLEOTIDE SEQUENCE [LARGE SCALE GENOMIC DNA]</scope>
    <source>
        <strain evidence="7 8">F2-233</strain>
    </source>
</reference>
<dbReference type="UniPathway" id="UPA00148"/>
<evidence type="ECO:0000259" key="6">
    <source>
        <dbReference type="Pfam" id="PF00590"/>
    </source>
</evidence>
<gene>
    <name evidence="7" type="ORF">Gocc_2730</name>
</gene>
<organism evidence="7 8">
    <name type="scientific">Gaiella occulta</name>
    <dbReference type="NCBI Taxonomy" id="1002870"/>
    <lineage>
        <taxon>Bacteria</taxon>
        <taxon>Bacillati</taxon>
        <taxon>Actinomycetota</taxon>
        <taxon>Thermoleophilia</taxon>
        <taxon>Gaiellales</taxon>
        <taxon>Gaiellaceae</taxon>
        <taxon>Gaiella</taxon>
    </lineage>
</organism>
<evidence type="ECO:0000313" key="7">
    <source>
        <dbReference type="EMBL" id="RDI73589.1"/>
    </source>
</evidence>
<dbReference type="Gene3D" id="3.40.50.150">
    <property type="entry name" value="Vaccinia Virus protein VP39"/>
    <property type="match status" value="1"/>
</dbReference>
<dbReference type="InterPro" id="IPR000878">
    <property type="entry name" value="4pyrrol_Mease"/>
</dbReference>
<proteinExistence type="predicted"/>
<evidence type="ECO:0000256" key="4">
    <source>
        <dbReference type="ARBA" id="ARBA00022679"/>
    </source>
</evidence>
<dbReference type="CDD" id="cd11644">
    <property type="entry name" value="Precorrin-6Y-MT"/>
    <property type="match status" value="1"/>
</dbReference>
<dbReference type="AlphaFoldDB" id="A0A7M2YVH8"/>
<dbReference type="GO" id="GO:0032259">
    <property type="term" value="P:methylation"/>
    <property type="evidence" value="ECO:0007669"/>
    <property type="project" value="UniProtKB-KW"/>
</dbReference>
<dbReference type="Pfam" id="PF00590">
    <property type="entry name" value="TP_methylase"/>
    <property type="match status" value="1"/>
</dbReference>
<dbReference type="InterPro" id="IPR014776">
    <property type="entry name" value="4pyrrole_Mease_sub2"/>
</dbReference>
<evidence type="ECO:0000256" key="2">
    <source>
        <dbReference type="ARBA" id="ARBA00022573"/>
    </source>
</evidence>
<dbReference type="InterPro" id="IPR014777">
    <property type="entry name" value="4pyrrole_Mease_sub1"/>
</dbReference>
<dbReference type="PANTHER" id="PTHR43182:SF1">
    <property type="entry name" value="COBALT-PRECORRIN-7 C(5)-METHYLTRANSFERASE"/>
    <property type="match status" value="1"/>
</dbReference>
<feature type="domain" description="Tetrapyrrole methylase" evidence="6">
    <location>
        <begin position="6"/>
        <end position="191"/>
    </location>
</feature>
<keyword evidence="8" id="KW-1185">Reference proteome</keyword>
<dbReference type="Proteomes" id="UP000254134">
    <property type="component" value="Unassembled WGS sequence"/>
</dbReference>
<keyword evidence="4 7" id="KW-0808">Transferase</keyword>
<dbReference type="GO" id="GO:0008276">
    <property type="term" value="F:protein methyltransferase activity"/>
    <property type="evidence" value="ECO:0007669"/>
    <property type="project" value="InterPro"/>
</dbReference>
<dbReference type="InterPro" id="IPR029063">
    <property type="entry name" value="SAM-dependent_MTases_sf"/>
</dbReference>